<proteinExistence type="predicted"/>
<feature type="region of interest" description="Disordered" evidence="1">
    <location>
        <begin position="54"/>
        <end position="126"/>
    </location>
</feature>
<keyword evidence="4" id="KW-1185">Reference proteome</keyword>
<evidence type="ECO:0000256" key="1">
    <source>
        <dbReference type="SAM" id="MobiDB-lite"/>
    </source>
</evidence>
<sequence length="126" mass="13871">MLNRWKGALIGILLIESLGSAIALPPRVILPRSDQLASTDHHIEQRENLAPYAGLFIRDDDDDGPLTPLNGPNRLDTNTLAPGPPPQVDDDDDDDDQRRPQQTPSPLTNPPPAMAMEEEDDDDMDD</sequence>
<organism evidence="3 4">
    <name type="scientific">Colletotrichum orchidophilum</name>
    <dbReference type="NCBI Taxonomy" id="1209926"/>
    <lineage>
        <taxon>Eukaryota</taxon>
        <taxon>Fungi</taxon>
        <taxon>Dikarya</taxon>
        <taxon>Ascomycota</taxon>
        <taxon>Pezizomycotina</taxon>
        <taxon>Sordariomycetes</taxon>
        <taxon>Hypocreomycetidae</taxon>
        <taxon>Glomerellales</taxon>
        <taxon>Glomerellaceae</taxon>
        <taxon>Colletotrichum</taxon>
    </lineage>
</organism>
<dbReference type="AlphaFoldDB" id="A0A1G4BR96"/>
<evidence type="ECO:0000313" key="4">
    <source>
        <dbReference type="Proteomes" id="UP000176998"/>
    </source>
</evidence>
<evidence type="ECO:0000313" key="3">
    <source>
        <dbReference type="EMBL" id="OHF03930.1"/>
    </source>
</evidence>
<evidence type="ECO:0008006" key="5">
    <source>
        <dbReference type="Google" id="ProtNLM"/>
    </source>
</evidence>
<feature type="compositionally biased region" description="Acidic residues" evidence="1">
    <location>
        <begin position="116"/>
        <end position="126"/>
    </location>
</feature>
<gene>
    <name evidence="3" type="ORF">CORC01_00792</name>
</gene>
<dbReference type="RefSeq" id="XP_022481065.1">
    <property type="nucleotide sequence ID" value="XM_022612448.1"/>
</dbReference>
<dbReference type="GeneID" id="34553958"/>
<keyword evidence="2" id="KW-0732">Signal</keyword>
<comment type="caution">
    <text evidence="3">The sequence shown here is derived from an EMBL/GenBank/DDBJ whole genome shotgun (WGS) entry which is preliminary data.</text>
</comment>
<dbReference type="Proteomes" id="UP000176998">
    <property type="component" value="Unassembled WGS sequence"/>
</dbReference>
<protein>
    <recommendedName>
        <fullName evidence="5">Secreted protein</fullName>
    </recommendedName>
</protein>
<feature type="signal peptide" evidence="2">
    <location>
        <begin position="1"/>
        <end position="23"/>
    </location>
</feature>
<name>A0A1G4BR96_9PEZI</name>
<accession>A0A1G4BR96</accession>
<dbReference type="EMBL" id="MJBS01000004">
    <property type="protein sequence ID" value="OHF03930.1"/>
    <property type="molecule type" value="Genomic_DNA"/>
</dbReference>
<dbReference type="OrthoDB" id="4851353at2759"/>
<reference evidence="3 4" key="1">
    <citation type="submission" date="2016-09" db="EMBL/GenBank/DDBJ databases">
        <authorList>
            <person name="Capua I."/>
            <person name="De Benedictis P."/>
            <person name="Joannis T."/>
            <person name="Lombin L.H."/>
            <person name="Cattoli G."/>
        </authorList>
    </citation>
    <scope>NUCLEOTIDE SEQUENCE [LARGE SCALE GENOMIC DNA]</scope>
    <source>
        <strain evidence="3 4">IMI 309357</strain>
    </source>
</reference>
<feature type="chain" id="PRO_5009603221" description="Secreted protein" evidence="2">
    <location>
        <begin position="24"/>
        <end position="126"/>
    </location>
</feature>
<evidence type="ECO:0000256" key="2">
    <source>
        <dbReference type="SAM" id="SignalP"/>
    </source>
</evidence>